<dbReference type="AlphaFoldDB" id="A0ABD0JRS2"/>
<dbReference type="Gene3D" id="1.20.1070.10">
    <property type="entry name" value="Rhodopsin 7-helix transmembrane proteins"/>
    <property type="match status" value="1"/>
</dbReference>
<organism evidence="2 3">
    <name type="scientific">Batillaria attramentaria</name>
    <dbReference type="NCBI Taxonomy" id="370345"/>
    <lineage>
        <taxon>Eukaryota</taxon>
        <taxon>Metazoa</taxon>
        <taxon>Spiralia</taxon>
        <taxon>Lophotrochozoa</taxon>
        <taxon>Mollusca</taxon>
        <taxon>Gastropoda</taxon>
        <taxon>Caenogastropoda</taxon>
        <taxon>Sorbeoconcha</taxon>
        <taxon>Cerithioidea</taxon>
        <taxon>Batillariidae</taxon>
        <taxon>Batillaria</taxon>
    </lineage>
</organism>
<keyword evidence="1" id="KW-0472">Membrane</keyword>
<feature type="transmembrane region" description="Helical" evidence="1">
    <location>
        <begin position="83"/>
        <end position="105"/>
    </location>
</feature>
<dbReference type="EMBL" id="JACVVK020000354">
    <property type="protein sequence ID" value="KAK7477272.1"/>
    <property type="molecule type" value="Genomic_DNA"/>
</dbReference>
<keyword evidence="1" id="KW-0812">Transmembrane</keyword>
<dbReference type="Proteomes" id="UP001519460">
    <property type="component" value="Unassembled WGS sequence"/>
</dbReference>
<evidence type="ECO:0000256" key="1">
    <source>
        <dbReference type="SAM" id="Phobius"/>
    </source>
</evidence>
<reference evidence="2 3" key="1">
    <citation type="journal article" date="2023" name="Sci. Data">
        <title>Genome assembly of the Korean intertidal mud-creeper Batillaria attramentaria.</title>
        <authorList>
            <person name="Patra A.K."/>
            <person name="Ho P.T."/>
            <person name="Jun S."/>
            <person name="Lee S.J."/>
            <person name="Kim Y."/>
            <person name="Won Y.J."/>
        </authorList>
    </citation>
    <scope>NUCLEOTIDE SEQUENCE [LARGE SCALE GENOMIC DNA]</scope>
    <source>
        <strain evidence="2">Wonlab-2016</strain>
    </source>
</reference>
<name>A0ABD0JRS2_9CAEN</name>
<keyword evidence="3" id="KW-1185">Reference proteome</keyword>
<sequence>MTSVNTTTPSAGCLVLRPSSSENKSSFLPWDNPDNVINMRAAAILERVVVSNLLPLVCLFGIISNCLNMAVFYRQGVRDRITLCLFCLALVDAMAVLTVFCLYVERLLAQVIPHMAGDGPLYR</sequence>
<evidence type="ECO:0000313" key="2">
    <source>
        <dbReference type="EMBL" id="KAK7477272.1"/>
    </source>
</evidence>
<gene>
    <name evidence="2" type="ORF">BaRGS_00031460</name>
</gene>
<evidence type="ECO:0008006" key="4">
    <source>
        <dbReference type="Google" id="ProtNLM"/>
    </source>
</evidence>
<proteinExistence type="predicted"/>
<comment type="caution">
    <text evidence="2">The sequence shown here is derived from an EMBL/GenBank/DDBJ whole genome shotgun (WGS) entry which is preliminary data.</text>
</comment>
<evidence type="ECO:0000313" key="3">
    <source>
        <dbReference type="Proteomes" id="UP001519460"/>
    </source>
</evidence>
<feature type="transmembrane region" description="Helical" evidence="1">
    <location>
        <begin position="53"/>
        <end position="71"/>
    </location>
</feature>
<keyword evidence="1" id="KW-1133">Transmembrane helix</keyword>
<accession>A0ABD0JRS2</accession>
<protein>
    <recommendedName>
        <fullName evidence="4">G-protein coupled receptors family 1 profile domain-containing protein</fullName>
    </recommendedName>
</protein>